<keyword evidence="1" id="KW-1133">Transmembrane helix</keyword>
<evidence type="ECO:0000313" key="3">
    <source>
        <dbReference type="Proteomes" id="UP001065549"/>
    </source>
</evidence>
<dbReference type="InterPro" id="IPR032531">
    <property type="entry name" value="DUF4956"/>
</dbReference>
<accession>A0A9J6QW57</accession>
<dbReference type="Proteomes" id="UP001065549">
    <property type="component" value="Unassembled WGS sequence"/>
</dbReference>
<dbReference type="EMBL" id="JAOSHN010000004">
    <property type="protein sequence ID" value="MCU7378862.1"/>
    <property type="molecule type" value="Genomic_DNA"/>
</dbReference>
<dbReference type="Pfam" id="PF16316">
    <property type="entry name" value="DUF4956"/>
    <property type="match status" value="1"/>
</dbReference>
<comment type="caution">
    <text evidence="2">The sequence shown here is derived from an EMBL/GenBank/DDBJ whole genome shotgun (WGS) entry which is preliminary data.</text>
</comment>
<name>A0A9J6QW57_9FIRM</name>
<organism evidence="2 3">
    <name type="scientific">Hominibacterium faecale</name>
    <dbReference type="NCBI Taxonomy" id="2839743"/>
    <lineage>
        <taxon>Bacteria</taxon>
        <taxon>Bacillati</taxon>
        <taxon>Bacillota</taxon>
        <taxon>Clostridia</taxon>
        <taxon>Peptostreptococcales</taxon>
        <taxon>Anaerovoracaceae</taxon>
        <taxon>Hominibacterium</taxon>
    </lineage>
</organism>
<reference evidence="2" key="1">
    <citation type="submission" date="2022-09" db="EMBL/GenBank/DDBJ databases">
        <title>Culturomic study of gut microbiota in children with autism spectrum disorder.</title>
        <authorList>
            <person name="Efimov B.A."/>
            <person name="Chaplin A.V."/>
            <person name="Sokolova S.R."/>
            <person name="Pikina A.P."/>
            <person name="Korzhanova M."/>
            <person name="Belova V."/>
            <person name="Korostin D."/>
        </authorList>
    </citation>
    <scope>NUCLEOTIDE SEQUENCE</scope>
    <source>
        <strain evidence="2">ASD5510</strain>
    </source>
</reference>
<feature type="transmembrane region" description="Helical" evidence="1">
    <location>
        <begin position="55"/>
        <end position="82"/>
    </location>
</feature>
<dbReference type="AlphaFoldDB" id="A0A9J6QW57"/>
<keyword evidence="3" id="KW-1185">Reference proteome</keyword>
<keyword evidence="1" id="KW-0812">Transmembrane</keyword>
<dbReference type="RefSeq" id="WP_253021174.1">
    <property type="nucleotide sequence ID" value="NZ_JAOSHN010000004.1"/>
</dbReference>
<protein>
    <submittedName>
        <fullName evidence="2">DUF4956 domain-containing protein</fullName>
    </submittedName>
</protein>
<feature type="transmembrane region" description="Helical" evidence="1">
    <location>
        <begin position="21"/>
        <end position="43"/>
    </location>
</feature>
<keyword evidence="1" id="KW-0472">Membrane</keyword>
<sequence>MTTQIQETISGLTGGTGTMNAMMASMGAALLFAAIMCTAYRFANVKMNFRPQFAVTLIVLAFVSTILMNLIQSNLALSLGMLGALSIVRFRTNIRDPRDIGFIFWSMAIGIAAATQSYVIGAIGCLVLSVIMIVSKNKTGLQSPMLLVIRGSNTDIEQIQGVMDRAPGQNRVKAKNVLAESFELVYEVQLPQKEENSMILEIFELGGIDSVNLLAQNAQMG</sequence>
<evidence type="ECO:0000313" key="2">
    <source>
        <dbReference type="EMBL" id="MCU7378862.1"/>
    </source>
</evidence>
<feature type="transmembrane region" description="Helical" evidence="1">
    <location>
        <begin position="102"/>
        <end position="135"/>
    </location>
</feature>
<gene>
    <name evidence="2" type="ORF">OBO34_10900</name>
</gene>
<proteinExistence type="predicted"/>
<evidence type="ECO:0000256" key="1">
    <source>
        <dbReference type="SAM" id="Phobius"/>
    </source>
</evidence>